<dbReference type="GO" id="GO:0000172">
    <property type="term" value="C:ribonuclease MRP complex"/>
    <property type="evidence" value="ECO:0007669"/>
    <property type="project" value="InterPro"/>
</dbReference>
<evidence type="ECO:0000313" key="5">
    <source>
        <dbReference type="EMBL" id="OIW31283.1"/>
    </source>
</evidence>
<dbReference type="GO" id="GO:0006364">
    <property type="term" value="P:rRNA processing"/>
    <property type="evidence" value="ECO:0007669"/>
    <property type="project" value="TreeGrafter"/>
</dbReference>
<dbReference type="Proteomes" id="UP000182658">
    <property type="component" value="Unassembled WGS sequence"/>
</dbReference>
<dbReference type="InterPro" id="IPR036882">
    <property type="entry name" value="Alba-like_dom_sf"/>
</dbReference>
<dbReference type="FunCoup" id="A0A1J7IVS7">
    <property type="interactions" value="66"/>
</dbReference>
<reference evidence="5 6" key="1">
    <citation type="submission" date="2016-10" db="EMBL/GenBank/DDBJ databases">
        <title>Draft genome sequence of Coniochaeta ligniaria NRRL30616, a lignocellulolytic fungus for bioabatement of inhibitors in plant biomass hydrolysates.</title>
        <authorList>
            <consortium name="DOE Joint Genome Institute"/>
            <person name="Jimenez D.J."/>
            <person name="Hector R.E."/>
            <person name="Riley R."/>
            <person name="Sun H."/>
            <person name="Grigoriev I.V."/>
            <person name="Van Elsas J.D."/>
            <person name="Nichols N.N."/>
        </authorList>
    </citation>
    <scope>NUCLEOTIDE SEQUENCE [LARGE SCALE GENOMIC DNA]</scope>
    <source>
        <strain evidence="5 6">NRRL 30616</strain>
    </source>
</reference>
<dbReference type="GO" id="GO:0001682">
    <property type="term" value="P:tRNA 5'-leader removal"/>
    <property type="evidence" value="ECO:0007669"/>
    <property type="project" value="InterPro"/>
</dbReference>
<dbReference type="InterPro" id="IPR020241">
    <property type="entry name" value="RNase_P/MRP_Pop7_fungi"/>
</dbReference>
<evidence type="ECO:0000256" key="4">
    <source>
        <dbReference type="SAM" id="MobiDB-lite"/>
    </source>
</evidence>
<dbReference type="GO" id="GO:0000294">
    <property type="term" value="P:nuclear-transcribed mRNA catabolic process, RNase MRP-dependent"/>
    <property type="evidence" value="ECO:0007669"/>
    <property type="project" value="TreeGrafter"/>
</dbReference>
<proteinExistence type="predicted"/>
<feature type="compositionally biased region" description="Polar residues" evidence="4">
    <location>
        <begin position="108"/>
        <end position="133"/>
    </location>
</feature>
<feature type="region of interest" description="Disordered" evidence="4">
    <location>
        <begin position="184"/>
        <end position="214"/>
    </location>
</feature>
<dbReference type="GO" id="GO:0005655">
    <property type="term" value="C:nucleolar ribonuclease P complex"/>
    <property type="evidence" value="ECO:0007669"/>
    <property type="project" value="InterPro"/>
</dbReference>
<dbReference type="PANTHER" id="PTHR28256">
    <property type="entry name" value="RIBONUCLEASES P/MRP PROTEIN SUBUNIT POP7"/>
    <property type="match status" value="1"/>
</dbReference>
<protein>
    <submittedName>
        <fullName evidence="5">Uncharacterized protein</fullName>
    </submittedName>
</protein>
<accession>A0A1J7IVS7</accession>
<dbReference type="Pfam" id="PF12328">
    <property type="entry name" value="Rpp20"/>
    <property type="match status" value="1"/>
</dbReference>
<dbReference type="AlphaFoldDB" id="A0A1J7IVS7"/>
<dbReference type="STRING" id="1408157.A0A1J7IVS7"/>
<evidence type="ECO:0000256" key="1">
    <source>
        <dbReference type="ARBA" id="ARBA00004123"/>
    </source>
</evidence>
<evidence type="ECO:0000256" key="3">
    <source>
        <dbReference type="ARBA" id="ARBA00023242"/>
    </source>
</evidence>
<feature type="region of interest" description="Disordered" evidence="4">
    <location>
        <begin position="1"/>
        <end position="41"/>
    </location>
</feature>
<dbReference type="OrthoDB" id="5416589at2759"/>
<keyword evidence="6" id="KW-1185">Reference proteome</keyword>
<sequence length="228" mass="24287">MDTDTASKPLPNRPDAKLPPLSKGSRVQKRPLPRRTPLSLSRVDIDGYISPSFCKPGGSIRTPTCVYVGSKTPFMAVVKRVRKALESGGGAQPRSTRGLPLTARVAALSTSSRGAPGRSNNNSEGGQDGSNESSEGEVIVLGTGRAIEKTLNVAAWFQRQSDCRISLRTRSVAAVDDVVLGNAKSADGDWDADADPDDADAEQEGDDEAEDHSRVRMVSCLEVAVRLR</sequence>
<dbReference type="GO" id="GO:0004526">
    <property type="term" value="F:ribonuclease P activity"/>
    <property type="evidence" value="ECO:0007669"/>
    <property type="project" value="TreeGrafter"/>
</dbReference>
<evidence type="ECO:0000256" key="2">
    <source>
        <dbReference type="ARBA" id="ARBA00022694"/>
    </source>
</evidence>
<organism evidence="5 6">
    <name type="scientific">Coniochaeta ligniaria NRRL 30616</name>
    <dbReference type="NCBI Taxonomy" id="1408157"/>
    <lineage>
        <taxon>Eukaryota</taxon>
        <taxon>Fungi</taxon>
        <taxon>Dikarya</taxon>
        <taxon>Ascomycota</taxon>
        <taxon>Pezizomycotina</taxon>
        <taxon>Sordariomycetes</taxon>
        <taxon>Sordariomycetidae</taxon>
        <taxon>Coniochaetales</taxon>
        <taxon>Coniochaetaceae</taxon>
        <taxon>Coniochaeta</taxon>
    </lineage>
</organism>
<dbReference type="GO" id="GO:0003723">
    <property type="term" value="F:RNA binding"/>
    <property type="evidence" value="ECO:0007669"/>
    <property type="project" value="TreeGrafter"/>
</dbReference>
<dbReference type="EMBL" id="KV875096">
    <property type="protein sequence ID" value="OIW31283.1"/>
    <property type="molecule type" value="Genomic_DNA"/>
</dbReference>
<evidence type="ECO:0000313" key="6">
    <source>
        <dbReference type="Proteomes" id="UP000182658"/>
    </source>
</evidence>
<keyword evidence="3" id="KW-0539">Nucleus</keyword>
<gene>
    <name evidence="5" type="ORF">CONLIGDRAFT_308768</name>
</gene>
<dbReference type="GO" id="GO:0000171">
    <property type="term" value="F:ribonuclease MRP activity"/>
    <property type="evidence" value="ECO:0007669"/>
    <property type="project" value="TreeGrafter"/>
</dbReference>
<dbReference type="InterPro" id="IPR014612">
    <property type="entry name" value="Pop7/Rpp20"/>
</dbReference>
<name>A0A1J7IVS7_9PEZI</name>
<keyword evidence="2" id="KW-0819">tRNA processing</keyword>
<feature type="compositionally biased region" description="Acidic residues" evidence="4">
    <location>
        <begin position="188"/>
        <end position="210"/>
    </location>
</feature>
<dbReference type="GO" id="GO:0034965">
    <property type="term" value="P:intronic box C/D snoRNA processing"/>
    <property type="evidence" value="ECO:0007669"/>
    <property type="project" value="TreeGrafter"/>
</dbReference>
<feature type="region of interest" description="Disordered" evidence="4">
    <location>
        <begin position="108"/>
        <end position="135"/>
    </location>
</feature>
<dbReference type="PANTHER" id="PTHR28256:SF1">
    <property type="entry name" value="RIBONUCLEASES P_MRP PROTEIN SUBUNIT POP7"/>
    <property type="match status" value="1"/>
</dbReference>
<dbReference type="Gene3D" id="3.30.110.20">
    <property type="entry name" value="Alba-like domain"/>
    <property type="match status" value="1"/>
</dbReference>
<comment type="subcellular location">
    <subcellularLocation>
        <location evidence="1">Nucleus</location>
    </subcellularLocation>
</comment>
<dbReference type="InParanoid" id="A0A1J7IVS7"/>